<proteinExistence type="predicted"/>
<dbReference type="Ensembl" id="ENSCABT00000002167.1">
    <property type="protein sequence ID" value="ENSCABP00000002005.1"/>
    <property type="gene ID" value="ENSCABG00000001595.1"/>
</dbReference>
<keyword evidence="2" id="KW-1185">Reference proteome</keyword>
<reference evidence="1" key="2">
    <citation type="submission" date="2025-09" db="UniProtKB">
        <authorList>
            <consortium name="Ensembl"/>
        </authorList>
    </citation>
    <scope>IDENTIFICATION</scope>
</reference>
<reference evidence="1" key="1">
    <citation type="submission" date="2025-08" db="UniProtKB">
        <authorList>
            <consortium name="Ensembl"/>
        </authorList>
    </citation>
    <scope>IDENTIFICATION</scope>
</reference>
<sequence length="70" mass="8405">MGDRNICFAPYPKNGETDFQLLWKFIPQPYLINQESFVTWCDVDRPISVKLLRMCLLFRLYKMLVNCCMH</sequence>
<dbReference type="Proteomes" id="UP000694404">
    <property type="component" value="Unplaced"/>
</dbReference>
<name>A0A8C0G0M8_CHEAB</name>
<organism evidence="1 2">
    <name type="scientific">Chelonoidis abingdonii</name>
    <name type="common">Abingdon island giant tortoise</name>
    <name type="synonym">Testudo abingdonii</name>
    <dbReference type="NCBI Taxonomy" id="106734"/>
    <lineage>
        <taxon>Eukaryota</taxon>
        <taxon>Metazoa</taxon>
        <taxon>Chordata</taxon>
        <taxon>Craniata</taxon>
        <taxon>Vertebrata</taxon>
        <taxon>Euteleostomi</taxon>
        <taxon>Archelosauria</taxon>
        <taxon>Testudinata</taxon>
        <taxon>Testudines</taxon>
        <taxon>Cryptodira</taxon>
        <taxon>Durocryptodira</taxon>
        <taxon>Testudinoidea</taxon>
        <taxon>Testudinidae</taxon>
        <taxon>Chelonoidis</taxon>
    </lineage>
</organism>
<evidence type="ECO:0000313" key="2">
    <source>
        <dbReference type="Proteomes" id="UP000694404"/>
    </source>
</evidence>
<evidence type="ECO:0000313" key="1">
    <source>
        <dbReference type="Ensembl" id="ENSCABP00000002005.1"/>
    </source>
</evidence>
<accession>A0A8C0G0M8</accession>
<dbReference type="AlphaFoldDB" id="A0A8C0G0M8"/>
<protein>
    <submittedName>
        <fullName evidence="1">Uncharacterized protein</fullName>
    </submittedName>
</protein>